<dbReference type="PROSITE" id="PS51762">
    <property type="entry name" value="GH16_2"/>
    <property type="match status" value="1"/>
</dbReference>
<dbReference type="EC" id="3.2.1.6" evidence="3"/>
<keyword evidence="7" id="KW-0472">Membrane</keyword>
<evidence type="ECO:0000256" key="4">
    <source>
        <dbReference type="ARBA" id="ARBA00022801"/>
    </source>
</evidence>
<organism evidence="9">
    <name type="scientific">Mytilinidion resinicola</name>
    <dbReference type="NCBI Taxonomy" id="574789"/>
    <lineage>
        <taxon>Eukaryota</taxon>
        <taxon>Fungi</taxon>
        <taxon>Dikarya</taxon>
        <taxon>Ascomycota</taxon>
        <taxon>Pezizomycotina</taxon>
        <taxon>Dothideomycetes</taxon>
        <taxon>Pleosporomycetidae</taxon>
        <taxon>Mytilinidiales</taxon>
        <taxon>Mytilinidiaceae</taxon>
        <taxon>Mytilinidion</taxon>
    </lineage>
</organism>
<dbReference type="InterPro" id="IPR000757">
    <property type="entry name" value="Beta-glucanase-like"/>
</dbReference>
<evidence type="ECO:0000256" key="5">
    <source>
        <dbReference type="ARBA" id="ARBA00023295"/>
    </source>
</evidence>
<dbReference type="GO" id="GO:0009251">
    <property type="term" value="P:glucan catabolic process"/>
    <property type="evidence" value="ECO:0007669"/>
    <property type="project" value="TreeGrafter"/>
</dbReference>
<dbReference type="RefSeq" id="XP_033571551.1">
    <property type="nucleotide sequence ID" value="XM_033712755.1"/>
</dbReference>
<feature type="transmembrane region" description="Helical" evidence="7">
    <location>
        <begin position="38"/>
        <end position="61"/>
    </location>
</feature>
<evidence type="ECO:0000313" key="10">
    <source>
        <dbReference type="Proteomes" id="UP000504636"/>
    </source>
</evidence>
<reference evidence="9 11" key="1">
    <citation type="journal article" date="2020" name="Stud. Mycol.">
        <title>101 Dothideomycetes genomes: a test case for predicting lifestyles and emergence of pathogens.</title>
        <authorList>
            <person name="Haridas S."/>
            <person name="Albert R."/>
            <person name="Binder M."/>
            <person name="Bloem J."/>
            <person name="Labutti K."/>
            <person name="Salamov A."/>
            <person name="Andreopoulos B."/>
            <person name="Baker S."/>
            <person name="Barry K."/>
            <person name="Bills G."/>
            <person name="Bluhm B."/>
            <person name="Cannon C."/>
            <person name="Castanera R."/>
            <person name="Culley D."/>
            <person name="Daum C."/>
            <person name="Ezra D."/>
            <person name="Gonzalez J."/>
            <person name="Henrissat B."/>
            <person name="Kuo A."/>
            <person name="Liang C."/>
            <person name="Lipzen A."/>
            <person name="Lutzoni F."/>
            <person name="Magnuson J."/>
            <person name="Mondo S."/>
            <person name="Nolan M."/>
            <person name="Ohm R."/>
            <person name="Pangilinan J."/>
            <person name="Park H.-J."/>
            <person name="Ramirez L."/>
            <person name="Alfaro M."/>
            <person name="Sun H."/>
            <person name="Tritt A."/>
            <person name="Yoshinaga Y."/>
            <person name="Zwiers L.-H."/>
            <person name="Turgeon B."/>
            <person name="Goodwin S."/>
            <person name="Spatafora J."/>
            <person name="Crous P."/>
            <person name="Grigoriev I."/>
        </authorList>
    </citation>
    <scope>NUCLEOTIDE SEQUENCE</scope>
    <source>
        <strain evidence="9 11">CBS 304.34</strain>
    </source>
</reference>
<dbReference type="Proteomes" id="UP000504636">
    <property type="component" value="Unplaced"/>
</dbReference>
<evidence type="ECO:0000256" key="6">
    <source>
        <dbReference type="SAM" id="MobiDB-lite"/>
    </source>
</evidence>
<evidence type="ECO:0000256" key="1">
    <source>
        <dbReference type="ARBA" id="ARBA00000124"/>
    </source>
</evidence>
<gene>
    <name evidence="9 11" type="ORF">BDZ99DRAFT_147997</name>
</gene>
<protein>
    <recommendedName>
        <fullName evidence="3">endo-1,3(4)-beta-glucanase</fullName>
        <ecNumber evidence="3">3.2.1.6</ecNumber>
    </recommendedName>
</protein>
<dbReference type="InterPro" id="IPR013320">
    <property type="entry name" value="ConA-like_dom_sf"/>
</dbReference>
<proteinExistence type="inferred from homology"/>
<keyword evidence="4" id="KW-0378">Hydrolase</keyword>
<dbReference type="Pfam" id="PF26113">
    <property type="entry name" value="GH16_XgeA"/>
    <property type="match status" value="1"/>
</dbReference>
<dbReference type="CDD" id="cd02181">
    <property type="entry name" value="GH16_fungal_Lam16A_glucanase"/>
    <property type="match status" value="1"/>
</dbReference>
<dbReference type="AlphaFoldDB" id="A0A6A6Y9T8"/>
<evidence type="ECO:0000313" key="9">
    <source>
        <dbReference type="EMBL" id="KAF2804587.1"/>
    </source>
</evidence>
<reference evidence="11" key="2">
    <citation type="submission" date="2020-04" db="EMBL/GenBank/DDBJ databases">
        <authorList>
            <consortium name="NCBI Genome Project"/>
        </authorList>
    </citation>
    <scope>NUCLEOTIDE SEQUENCE</scope>
    <source>
        <strain evidence="11">CBS 304.34</strain>
    </source>
</reference>
<feature type="region of interest" description="Disordered" evidence="6">
    <location>
        <begin position="1"/>
        <end position="28"/>
    </location>
</feature>
<evidence type="ECO:0000313" key="11">
    <source>
        <dbReference type="RefSeq" id="XP_033571551.1"/>
    </source>
</evidence>
<dbReference type="PANTHER" id="PTHR10963:SF42">
    <property type="entry name" value="PUTATIVE (AFU_ORTHOLOGUE AFUA_5G02280)-RELATED"/>
    <property type="match status" value="1"/>
</dbReference>
<keyword evidence="7" id="KW-1133">Transmembrane helix</keyword>
<dbReference type="GO" id="GO:0052861">
    <property type="term" value="F:endo-1,3(4)-beta-glucanase activity"/>
    <property type="evidence" value="ECO:0007669"/>
    <property type="project" value="UniProtKB-EC"/>
</dbReference>
<reference evidence="11" key="3">
    <citation type="submission" date="2025-04" db="UniProtKB">
        <authorList>
            <consortium name="RefSeq"/>
        </authorList>
    </citation>
    <scope>IDENTIFICATION</scope>
    <source>
        <strain evidence="11">CBS 304.34</strain>
    </source>
</reference>
<feature type="domain" description="GH16" evidence="8">
    <location>
        <begin position="67"/>
        <end position="367"/>
    </location>
</feature>
<keyword evidence="7" id="KW-0812">Transmembrane</keyword>
<evidence type="ECO:0000256" key="3">
    <source>
        <dbReference type="ARBA" id="ARBA00012599"/>
    </source>
</evidence>
<dbReference type="PANTHER" id="PTHR10963">
    <property type="entry name" value="GLYCOSYL HYDROLASE-RELATED"/>
    <property type="match status" value="1"/>
</dbReference>
<evidence type="ECO:0000256" key="2">
    <source>
        <dbReference type="ARBA" id="ARBA00006865"/>
    </source>
</evidence>
<name>A0A6A6Y9T8_9PEZI</name>
<comment type="catalytic activity">
    <reaction evidence="1">
        <text>Endohydrolysis of (1-&gt;3)- or (1-&gt;4)-linkages in beta-D-glucans when the glucose residue whose reducing group is involved in the linkage to be hydrolyzed is itself substituted at C-3.</text>
        <dbReference type="EC" id="3.2.1.6"/>
    </reaction>
</comment>
<dbReference type="Gene3D" id="2.60.120.200">
    <property type="match status" value="1"/>
</dbReference>
<dbReference type="SUPFAM" id="SSF49899">
    <property type="entry name" value="Concanavalin A-like lectins/glucanases"/>
    <property type="match status" value="1"/>
</dbReference>
<comment type="similarity">
    <text evidence="2">Belongs to the glycosyl hydrolase 16 family.</text>
</comment>
<accession>A0A6A6Y9T8</accession>
<dbReference type="FunFam" id="2.60.120.200:FF:000114">
    <property type="entry name" value="Probable endo-1,3(4)-beta-glucanase NFIA_089530"/>
    <property type="match status" value="1"/>
</dbReference>
<sequence>MYENSSNIRLTEAPPPYEDIKSPGSPSKANPKYWGRKVWIGVAVGAIVILIAVIVGAVLGVRANAYPNYSKLTYSLADDYSGTGFFDNFDYFTGYDPSSGFVHYVDSAGSQSLNLTYASSSTAILRVDTSDTDASTGRKSVRITSKKQYSSGLFVFDIVNTPYGCSTWPALWLSDASNWPTNGEIDVVEAVNGATSGNQVTLHTTKGCEMDRKRKETGKVLHKNCYNGTNSNAGCGVQGAEDTFGQAFNTNGGGVYAMEWRSAGIRVWFFARSKIPSDITTGSSPDPSSWGTALADFPNTDCSISSHFRNQSIIANIDLCGAWAGSTEVYSTQDGCPGTCTDFVTTNATAFETAFWEWNSWKVYTAA</sequence>
<dbReference type="OrthoDB" id="192832at2759"/>
<dbReference type="InterPro" id="IPR050546">
    <property type="entry name" value="Glycosyl_Hydrlase_16"/>
</dbReference>
<dbReference type="EMBL" id="MU003712">
    <property type="protein sequence ID" value="KAF2804587.1"/>
    <property type="molecule type" value="Genomic_DNA"/>
</dbReference>
<keyword evidence="10" id="KW-1185">Reference proteome</keyword>
<dbReference type="GeneID" id="54453648"/>
<evidence type="ECO:0000256" key="7">
    <source>
        <dbReference type="SAM" id="Phobius"/>
    </source>
</evidence>
<evidence type="ECO:0000259" key="8">
    <source>
        <dbReference type="PROSITE" id="PS51762"/>
    </source>
</evidence>
<keyword evidence="5" id="KW-0326">Glycosidase</keyword>